<organism evidence="2 3">
    <name type="scientific">Candidatus Neomicrothrix parvicella RN1</name>
    <dbReference type="NCBI Taxonomy" id="1229780"/>
    <lineage>
        <taxon>Bacteria</taxon>
        <taxon>Bacillati</taxon>
        <taxon>Actinomycetota</taxon>
        <taxon>Acidimicrobiia</taxon>
        <taxon>Acidimicrobiales</taxon>
        <taxon>Microthrixaceae</taxon>
        <taxon>Candidatus Neomicrothrix</taxon>
    </lineage>
</organism>
<keyword evidence="3" id="KW-1185">Reference proteome</keyword>
<dbReference type="Proteomes" id="UP000018291">
    <property type="component" value="Unassembled WGS sequence"/>
</dbReference>
<dbReference type="HOGENOM" id="CLU_2664264_0_0_11"/>
<proteinExistence type="predicted"/>
<evidence type="ECO:0000313" key="2">
    <source>
        <dbReference type="EMBL" id="CCM62498.1"/>
    </source>
</evidence>
<dbReference type="STRING" id="1229780.BN381_130056"/>
<sequence>MWRCAGESHRHTSTPLLHTSAPSPHPRDPGCSPPTRPYRADVNGYRDPWTDGSPPPTMPDGSFTAIGIFQQQSHS</sequence>
<feature type="compositionally biased region" description="Polar residues" evidence="1">
    <location>
        <begin position="13"/>
        <end position="22"/>
    </location>
</feature>
<gene>
    <name evidence="2" type="ORF">BN381_130056</name>
</gene>
<feature type="region of interest" description="Disordered" evidence="1">
    <location>
        <begin position="1"/>
        <end position="75"/>
    </location>
</feature>
<reference evidence="2 3" key="1">
    <citation type="journal article" date="2013" name="ISME J.">
        <title>Metabolic model for the filamentous 'Candidatus Microthrix parvicella' based on genomic and metagenomic analyses.</title>
        <authorList>
            <person name="Jon McIlroy S."/>
            <person name="Kristiansen R."/>
            <person name="Albertsen M."/>
            <person name="Michael Karst S."/>
            <person name="Rossetti S."/>
            <person name="Lund Nielsen J."/>
            <person name="Tandoi V."/>
            <person name="James Seviour R."/>
            <person name="Nielsen P.H."/>
        </authorList>
    </citation>
    <scope>NUCLEOTIDE SEQUENCE [LARGE SCALE GENOMIC DNA]</scope>
    <source>
        <strain evidence="2 3">RN1</strain>
    </source>
</reference>
<name>R4YWS1_9ACTN</name>
<feature type="compositionally biased region" description="Basic and acidic residues" evidence="1">
    <location>
        <begin position="1"/>
        <end position="10"/>
    </location>
</feature>
<evidence type="ECO:0000256" key="1">
    <source>
        <dbReference type="SAM" id="MobiDB-lite"/>
    </source>
</evidence>
<protein>
    <submittedName>
        <fullName evidence="2">Uncharacterized protein</fullName>
    </submittedName>
</protein>
<comment type="caution">
    <text evidence="2">The sequence shown here is derived from an EMBL/GenBank/DDBJ whole genome shotgun (WGS) entry which is preliminary data.</text>
</comment>
<dbReference type="EMBL" id="CANL01000005">
    <property type="protein sequence ID" value="CCM62498.1"/>
    <property type="molecule type" value="Genomic_DNA"/>
</dbReference>
<dbReference type="AlphaFoldDB" id="R4YWS1"/>
<accession>R4YWS1</accession>
<evidence type="ECO:0000313" key="3">
    <source>
        <dbReference type="Proteomes" id="UP000018291"/>
    </source>
</evidence>